<feature type="transmembrane region" description="Helical" evidence="6">
    <location>
        <begin position="105"/>
        <end position="131"/>
    </location>
</feature>
<dbReference type="GO" id="GO:0005886">
    <property type="term" value="C:plasma membrane"/>
    <property type="evidence" value="ECO:0007669"/>
    <property type="project" value="UniProtKB-SubCell"/>
</dbReference>
<evidence type="ECO:0000313" key="10">
    <source>
        <dbReference type="Proteomes" id="UP000522688"/>
    </source>
</evidence>
<dbReference type="GO" id="GO:0015171">
    <property type="term" value="F:amino acid transmembrane transporter activity"/>
    <property type="evidence" value="ECO:0007669"/>
    <property type="project" value="TreeGrafter"/>
</dbReference>
<comment type="subcellular location">
    <subcellularLocation>
        <location evidence="1">Cell membrane</location>
        <topology evidence="1">Multi-pass membrane protein</topology>
    </subcellularLocation>
</comment>
<proteinExistence type="predicted"/>
<dbReference type="Pfam" id="PF01810">
    <property type="entry name" value="LysE"/>
    <property type="match status" value="1"/>
</dbReference>
<dbReference type="PANTHER" id="PTHR30086">
    <property type="entry name" value="ARGININE EXPORTER PROTEIN ARGO"/>
    <property type="match status" value="1"/>
</dbReference>
<feature type="transmembrane region" description="Helical" evidence="6">
    <location>
        <begin position="156"/>
        <end position="176"/>
    </location>
</feature>
<evidence type="ECO:0000256" key="3">
    <source>
        <dbReference type="ARBA" id="ARBA00022692"/>
    </source>
</evidence>
<name>A0A7W3JH45_9MICO</name>
<keyword evidence="3 6" id="KW-0812">Transmembrane</keyword>
<feature type="transmembrane region" description="Helical" evidence="6">
    <location>
        <begin position="6"/>
        <end position="30"/>
    </location>
</feature>
<comment type="caution">
    <text evidence="8">The sequence shown here is derived from an EMBL/GenBank/DDBJ whole genome shotgun (WGS) entry which is preliminary data.</text>
</comment>
<keyword evidence="4 6" id="KW-1133">Transmembrane helix</keyword>
<keyword evidence="9" id="KW-1185">Reference proteome</keyword>
<reference evidence="7 9" key="1">
    <citation type="submission" date="2019-07" db="EMBL/GenBank/DDBJ databases">
        <title>Whole genome shotgun sequence of Frigoribacterium faeni NBRC 103066.</title>
        <authorList>
            <person name="Hosoyama A."/>
            <person name="Uohara A."/>
            <person name="Ohji S."/>
            <person name="Ichikawa N."/>
        </authorList>
    </citation>
    <scope>NUCLEOTIDE SEQUENCE [LARGE SCALE GENOMIC DNA]</scope>
    <source>
        <strain evidence="7 9">NBRC 103066</strain>
    </source>
</reference>
<dbReference type="EMBL" id="BJUV01000004">
    <property type="protein sequence ID" value="GEK82235.1"/>
    <property type="molecule type" value="Genomic_DNA"/>
</dbReference>
<dbReference type="Proteomes" id="UP000522688">
    <property type="component" value="Unassembled WGS sequence"/>
</dbReference>
<dbReference type="InterPro" id="IPR001123">
    <property type="entry name" value="LeuE-type"/>
</dbReference>
<protein>
    <submittedName>
        <fullName evidence="7">Amino acid transporter</fullName>
    </submittedName>
    <submittedName>
        <fullName evidence="8">L-lysine exporter family protein LysE/ArgO</fullName>
    </submittedName>
</protein>
<evidence type="ECO:0000256" key="6">
    <source>
        <dbReference type="SAM" id="Phobius"/>
    </source>
</evidence>
<evidence type="ECO:0000256" key="4">
    <source>
        <dbReference type="ARBA" id="ARBA00022989"/>
    </source>
</evidence>
<reference evidence="8 10" key="2">
    <citation type="submission" date="2020-07" db="EMBL/GenBank/DDBJ databases">
        <title>Sequencing the genomes of 1000 actinobacteria strains.</title>
        <authorList>
            <person name="Klenk H.-P."/>
        </authorList>
    </citation>
    <scope>NUCLEOTIDE SEQUENCE [LARGE SCALE GENOMIC DNA]</scope>
    <source>
        <strain evidence="8 10">DSM 10309</strain>
    </source>
</reference>
<feature type="transmembrane region" description="Helical" evidence="6">
    <location>
        <begin position="42"/>
        <end position="69"/>
    </location>
</feature>
<sequence>MQLTSVLPTALVGFGTSLALIVAIGAQNAYVLRVGLTGVTRIVVPVVVVCAVSDALLISAGVAGVGALVTALPEVVVVVRLVGAAFLLAYGAFAAKRAIRPVGVLVVDGSAVAPTVSVRSAVLTALAFTWLNPHTYLDTIVFLGSVANQHAGDLRWWFAGGAVLGSVVWFSALGLGSRLLRPVFARPLAWRVLDGIIAVVMALLGLRLLLGA</sequence>
<gene>
    <name evidence="8" type="ORF">FB463_000974</name>
    <name evidence="7" type="ORF">FFA01_05440</name>
</gene>
<dbReference type="Proteomes" id="UP000321154">
    <property type="component" value="Unassembled WGS sequence"/>
</dbReference>
<keyword evidence="2" id="KW-1003">Cell membrane</keyword>
<evidence type="ECO:0000313" key="9">
    <source>
        <dbReference type="Proteomes" id="UP000321154"/>
    </source>
</evidence>
<evidence type="ECO:0000313" key="8">
    <source>
        <dbReference type="EMBL" id="MBA8812750.1"/>
    </source>
</evidence>
<dbReference type="EMBL" id="JACGWW010000001">
    <property type="protein sequence ID" value="MBA8812750.1"/>
    <property type="molecule type" value="Genomic_DNA"/>
</dbReference>
<evidence type="ECO:0000256" key="1">
    <source>
        <dbReference type="ARBA" id="ARBA00004651"/>
    </source>
</evidence>
<dbReference type="AlphaFoldDB" id="A0A7W3JH45"/>
<keyword evidence="5 6" id="KW-0472">Membrane</keyword>
<feature type="transmembrane region" description="Helical" evidence="6">
    <location>
        <begin position="188"/>
        <end position="210"/>
    </location>
</feature>
<evidence type="ECO:0000256" key="5">
    <source>
        <dbReference type="ARBA" id="ARBA00023136"/>
    </source>
</evidence>
<organism evidence="8 10">
    <name type="scientific">Frigoribacterium faeni</name>
    <dbReference type="NCBI Taxonomy" id="145483"/>
    <lineage>
        <taxon>Bacteria</taxon>
        <taxon>Bacillati</taxon>
        <taxon>Actinomycetota</taxon>
        <taxon>Actinomycetes</taxon>
        <taxon>Micrococcales</taxon>
        <taxon>Microbacteriaceae</taxon>
        <taxon>Frigoribacterium</taxon>
    </lineage>
</organism>
<accession>A0A7W3JH45</accession>
<dbReference type="PANTHER" id="PTHR30086:SF20">
    <property type="entry name" value="ARGININE EXPORTER PROTEIN ARGO-RELATED"/>
    <property type="match status" value="1"/>
</dbReference>
<dbReference type="RefSeq" id="WP_244289669.1">
    <property type="nucleotide sequence ID" value="NZ_BAAAHR010000002.1"/>
</dbReference>
<evidence type="ECO:0000256" key="2">
    <source>
        <dbReference type="ARBA" id="ARBA00022475"/>
    </source>
</evidence>
<evidence type="ECO:0000313" key="7">
    <source>
        <dbReference type="EMBL" id="GEK82235.1"/>
    </source>
</evidence>
<feature type="transmembrane region" description="Helical" evidence="6">
    <location>
        <begin position="75"/>
        <end position="93"/>
    </location>
</feature>